<protein>
    <submittedName>
        <fullName evidence="1">Uncharacterized protein</fullName>
    </submittedName>
</protein>
<name>A0A4C1XR12_EUMVA</name>
<organism evidence="1 2">
    <name type="scientific">Eumeta variegata</name>
    <name type="common">Bagworm moth</name>
    <name type="synonym">Eumeta japonica</name>
    <dbReference type="NCBI Taxonomy" id="151549"/>
    <lineage>
        <taxon>Eukaryota</taxon>
        <taxon>Metazoa</taxon>
        <taxon>Ecdysozoa</taxon>
        <taxon>Arthropoda</taxon>
        <taxon>Hexapoda</taxon>
        <taxon>Insecta</taxon>
        <taxon>Pterygota</taxon>
        <taxon>Neoptera</taxon>
        <taxon>Endopterygota</taxon>
        <taxon>Lepidoptera</taxon>
        <taxon>Glossata</taxon>
        <taxon>Ditrysia</taxon>
        <taxon>Tineoidea</taxon>
        <taxon>Psychidae</taxon>
        <taxon>Oiketicinae</taxon>
        <taxon>Eumeta</taxon>
    </lineage>
</organism>
<gene>
    <name evidence="1" type="ORF">EVAR_43131_1</name>
</gene>
<dbReference type="Proteomes" id="UP000299102">
    <property type="component" value="Unassembled WGS sequence"/>
</dbReference>
<reference evidence="1 2" key="1">
    <citation type="journal article" date="2019" name="Commun. Biol.">
        <title>The bagworm genome reveals a unique fibroin gene that provides high tensile strength.</title>
        <authorList>
            <person name="Kono N."/>
            <person name="Nakamura H."/>
            <person name="Ohtoshi R."/>
            <person name="Tomita M."/>
            <person name="Numata K."/>
            <person name="Arakawa K."/>
        </authorList>
    </citation>
    <scope>NUCLEOTIDE SEQUENCE [LARGE SCALE GENOMIC DNA]</scope>
</reference>
<proteinExistence type="predicted"/>
<dbReference type="AlphaFoldDB" id="A0A4C1XR12"/>
<evidence type="ECO:0000313" key="1">
    <source>
        <dbReference type="EMBL" id="GBP65024.1"/>
    </source>
</evidence>
<sequence>MQKSESRGSCPTGSRAVNFIGTRQNEIKVLIPSGARGAQGAGAGAKGRRPFGARLRRPAVASCGRLDYFCIRRGKISSGGGLGARGSANMSRPLGALQMRTSIFNPRRAALTIANIFCTKEVHRPSAELAGDKISGVAWSPQPPPAPPAPPYLRAIIVCMKIVLQYTAKLPAERPAETTTSAITLIKTATMAS</sequence>
<keyword evidence="2" id="KW-1185">Reference proteome</keyword>
<evidence type="ECO:0000313" key="2">
    <source>
        <dbReference type="Proteomes" id="UP000299102"/>
    </source>
</evidence>
<accession>A0A4C1XR12</accession>
<comment type="caution">
    <text evidence="1">The sequence shown here is derived from an EMBL/GenBank/DDBJ whole genome shotgun (WGS) entry which is preliminary data.</text>
</comment>
<dbReference type="EMBL" id="BGZK01000917">
    <property type="protein sequence ID" value="GBP65024.1"/>
    <property type="molecule type" value="Genomic_DNA"/>
</dbReference>